<dbReference type="HOGENOM" id="CLU_959914_0_0_1"/>
<organism evidence="1 2">
    <name type="scientific">Galerina marginata (strain CBS 339.88)</name>
    <dbReference type="NCBI Taxonomy" id="685588"/>
    <lineage>
        <taxon>Eukaryota</taxon>
        <taxon>Fungi</taxon>
        <taxon>Dikarya</taxon>
        <taxon>Basidiomycota</taxon>
        <taxon>Agaricomycotina</taxon>
        <taxon>Agaricomycetes</taxon>
        <taxon>Agaricomycetidae</taxon>
        <taxon>Agaricales</taxon>
        <taxon>Agaricineae</taxon>
        <taxon>Strophariaceae</taxon>
        <taxon>Galerina</taxon>
    </lineage>
</organism>
<keyword evidence="2" id="KW-1185">Reference proteome</keyword>
<dbReference type="Gene3D" id="1.25.40.10">
    <property type="entry name" value="Tetratricopeptide repeat domain"/>
    <property type="match status" value="1"/>
</dbReference>
<dbReference type="AlphaFoldDB" id="A0A067SUV0"/>
<reference evidence="2" key="1">
    <citation type="journal article" date="2014" name="Proc. Natl. Acad. Sci. U.S.A.">
        <title>Extensive sampling of basidiomycete genomes demonstrates inadequacy of the white-rot/brown-rot paradigm for wood decay fungi.</title>
        <authorList>
            <person name="Riley R."/>
            <person name="Salamov A.A."/>
            <person name="Brown D.W."/>
            <person name="Nagy L.G."/>
            <person name="Floudas D."/>
            <person name="Held B.W."/>
            <person name="Levasseur A."/>
            <person name="Lombard V."/>
            <person name="Morin E."/>
            <person name="Otillar R."/>
            <person name="Lindquist E.A."/>
            <person name="Sun H."/>
            <person name="LaButti K.M."/>
            <person name="Schmutz J."/>
            <person name="Jabbour D."/>
            <person name="Luo H."/>
            <person name="Baker S.E."/>
            <person name="Pisabarro A.G."/>
            <person name="Walton J.D."/>
            <person name="Blanchette R.A."/>
            <person name="Henrissat B."/>
            <person name="Martin F."/>
            <person name="Cullen D."/>
            <person name="Hibbett D.S."/>
            <person name="Grigoriev I.V."/>
        </authorList>
    </citation>
    <scope>NUCLEOTIDE SEQUENCE [LARGE SCALE GENOMIC DNA]</scope>
    <source>
        <strain evidence="2">CBS 339.88</strain>
    </source>
</reference>
<dbReference type="Proteomes" id="UP000027222">
    <property type="component" value="Unassembled WGS sequence"/>
</dbReference>
<sequence length="290" mass="33568">MDGHRILVGDVLTCYGRILLNLDRYNQAEEQFSLAHQTFLSIPNEQRAARCTLDLVYAYNFLGGIPFEKQARLVELLLLPRAAAVREYERLSQYPGDPMLTLGQILFMQGNYPDALQTSDRILVICKAYGRPIDIARSFEMIGRTWAKMDRALEAQGAYAGRRGIMMLREWQKGNWARRAVGFLFDKRWTRLWFQLSKNGWRCALRKNRLIFRELMVDNVYFISSAELKVTRKYVIPWPYRDYFVHSEPFGGPGSETATVREMTGKFKPIVVQTGLPSPDPKSRVNRQVT</sequence>
<protein>
    <recommendedName>
        <fullName evidence="3">Tetratricopeptide repeat protein</fullName>
    </recommendedName>
</protein>
<dbReference type="OrthoDB" id="3052556at2759"/>
<proteinExistence type="predicted"/>
<evidence type="ECO:0000313" key="2">
    <source>
        <dbReference type="Proteomes" id="UP000027222"/>
    </source>
</evidence>
<evidence type="ECO:0008006" key="3">
    <source>
        <dbReference type="Google" id="ProtNLM"/>
    </source>
</evidence>
<name>A0A067SUV0_GALM3</name>
<evidence type="ECO:0000313" key="1">
    <source>
        <dbReference type="EMBL" id="KDR74725.1"/>
    </source>
</evidence>
<dbReference type="EMBL" id="KL142382">
    <property type="protein sequence ID" value="KDR74725.1"/>
    <property type="molecule type" value="Genomic_DNA"/>
</dbReference>
<gene>
    <name evidence="1" type="ORF">GALMADRAFT_211700</name>
</gene>
<accession>A0A067SUV0</accession>
<dbReference type="SUPFAM" id="SSF48452">
    <property type="entry name" value="TPR-like"/>
    <property type="match status" value="1"/>
</dbReference>
<dbReference type="InterPro" id="IPR011990">
    <property type="entry name" value="TPR-like_helical_dom_sf"/>
</dbReference>